<dbReference type="InterPro" id="IPR044066">
    <property type="entry name" value="TRIAD_supradom"/>
</dbReference>
<keyword evidence="2" id="KW-0479">Metal-binding</keyword>
<dbReference type="EMBL" id="KL142388">
    <property type="protein sequence ID" value="KDR72494.1"/>
    <property type="molecule type" value="Genomic_DNA"/>
</dbReference>
<dbReference type="STRING" id="685588.A0A067SXV0"/>
<dbReference type="HOGENOM" id="CLU_1598488_0_0_1"/>
<dbReference type="InterPro" id="IPR017907">
    <property type="entry name" value="Znf_RING_CS"/>
</dbReference>
<keyword evidence="5" id="KW-0833">Ubl conjugation pathway</keyword>
<evidence type="ECO:0000256" key="4">
    <source>
        <dbReference type="ARBA" id="ARBA00022771"/>
    </source>
</evidence>
<evidence type="ECO:0000313" key="9">
    <source>
        <dbReference type="Proteomes" id="UP000027222"/>
    </source>
</evidence>
<dbReference type="Proteomes" id="UP000027222">
    <property type="component" value="Unassembled WGS sequence"/>
</dbReference>
<dbReference type="PROSITE" id="PS00518">
    <property type="entry name" value="ZF_RING_1"/>
    <property type="match status" value="1"/>
</dbReference>
<evidence type="ECO:0000256" key="2">
    <source>
        <dbReference type="ARBA" id="ARBA00022723"/>
    </source>
</evidence>
<evidence type="ECO:0000256" key="5">
    <source>
        <dbReference type="ARBA" id="ARBA00022786"/>
    </source>
</evidence>
<feature type="domain" description="RING-type" evidence="7">
    <location>
        <begin position="1"/>
        <end position="155"/>
    </location>
</feature>
<dbReference type="GO" id="GO:0016740">
    <property type="term" value="F:transferase activity"/>
    <property type="evidence" value="ECO:0007669"/>
    <property type="project" value="UniProtKB-KW"/>
</dbReference>
<evidence type="ECO:0000256" key="1">
    <source>
        <dbReference type="ARBA" id="ARBA00022679"/>
    </source>
</evidence>
<organism evidence="8 9">
    <name type="scientific">Galerina marginata (strain CBS 339.88)</name>
    <dbReference type="NCBI Taxonomy" id="685588"/>
    <lineage>
        <taxon>Eukaryota</taxon>
        <taxon>Fungi</taxon>
        <taxon>Dikarya</taxon>
        <taxon>Basidiomycota</taxon>
        <taxon>Agaricomycotina</taxon>
        <taxon>Agaricomycetes</taxon>
        <taxon>Agaricomycetidae</taxon>
        <taxon>Agaricales</taxon>
        <taxon>Agaricineae</taxon>
        <taxon>Strophariaceae</taxon>
        <taxon>Galerina</taxon>
    </lineage>
</organism>
<feature type="non-terminal residue" evidence="8">
    <location>
        <position position="155"/>
    </location>
</feature>
<dbReference type="InterPro" id="IPR018957">
    <property type="entry name" value="Znf_C3HC4_RING-type"/>
</dbReference>
<dbReference type="AlphaFoldDB" id="A0A067SXV0"/>
<evidence type="ECO:0000313" key="8">
    <source>
        <dbReference type="EMBL" id="KDR72494.1"/>
    </source>
</evidence>
<feature type="non-terminal residue" evidence="8">
    <location>
        <position position="1"/>
    </location>
</feature>
<evidence type="ECO:0000256" key="6">
    <source>
        <dbReference type="ARBA" id="ARBA00022833"/>
    </source>
</evidence>
<keyword evidence="9" id="KW-1185">Reference proteome</keyword>
<dbReference type="GO" id="GO:0008270">
    <property type="term" value="F:zinc ion binding"/>
    <property type="evidence" value="ECO:0007669"/>
    <property type="project" value="UniProtKB-KW"/>
</dbReference>
<keyword evidence="1" id="KW-0808">Transferase</keyword>
<dbReference type="OrthoDB" id="1431934at2759"/>
<accession>A0A067SXV0</accession>
<dbReference type="PROSITE" id="PS51873">
    <property type="entry name" value="TRIAD"/>
    <property type="match status" value="1"/>
</dbReference>
<evidence type="ECO:0000256" key="3">
    <source>
        <dbReference type="ARBA" id="ARBA00022737"/>
    </source>
</evidence>
<protein>
    <recommendedName>
        <fullName evidence="7">RING-type domain-containing protein</fullName>
    </recommendedName>
</protein>
<reference evidence="9" key="1">
    <citation type="journal article" date="2014" name="Proc. Natl. Acad. Sci. U.S.A.">
        <title>Extensive sampling of basidiomycete genomes demonstrates inadequacy of the white-rot/brown-rot paradigm for wood decay fungi.</title>
        <authorList>
            <person name="Riley R."/>
            <person name="Salamov A.A."/>
            <person name="Brown D.W."/>
            <person name="Nagy L.G."/>
            <person name="Floudas D."/>
            <person name="Held B.W."/>
            <person name="Levasseur A."/>
            <person name="Lombard V."/>
            <person name="Morin E."/>
            <person name="Otillar R."/>
            <person name="Lindquist E.A."/>
            <person name="Sun H."/>
            <person name="LaButti K.M."/>
            <person name="Schmutz J."/>
            <person name="Jabbour D."/>
            <person name="Luo H."/>
            <person name="Baker S.E."/>
            <person name="Pisabarro A.G."/>
            <person name="Walton J.D."/>
            <person name="Blanchette R.A."/>
            <person name="Henrissat B."/>
            <person name="Martin F."/>
            <person name="Cullen D."/>
            <person name="Hibbett D.S."/>
            <person name="Grigoriev I.V."/>
        </authorList>
    </citation>
    <scope>NUCLEOTIDE SEQUENCE [LARGE SCALE GENOMIC DNA]</scope>
    <source>
        <strain evidence="9">CBS 339.88</strain>
    </source>
</reference>
<dbReference type="SUPFAM" id="SSF57850">
    <property type="entry name" value="RING/U-box"/>
    <property type="match status" value="1"/>
</dbReference>
<dbReference type="Pfam" id="PF00097">
    <property type="entry name" value="zf-C3HC4"/>
    <property type="match status" value="1"/>
</dbReference>
<proteinExistence type="predicted"/>
<sequence length="155" mass="17390">LSPQKGSKILSCDHVFCRRCLRKYTVVKVGDRRCPIPCPGCLADPASGSSMLEEDVIKKLKIPSKVSKKLVQLQIDVHAVSLTCPSCETSMYIDRQDYLDNKTLACPRPGCTHKWCRDCNEQVAGTKAEHRCTDAVTQLDRVMQQKGWRYCPGAF</sequence>
<gene>
    <name evidence="8" type="ORF">GALMADRAFT_19059</name>
</gene>
<dbReference type="InterPro" id="IPR013083">
    <property type="entry name" value="Znf_RING/FYVE/PHD"/>
</dbReference>
<keyword evidence="6" id="KW-0862">Zinc</keyword>
<name>A0A067SXV0_GALM3</name>
<dbReference type="Gene3D" id="3.30.40.10">
    <property type="entry name" value="Zinc/RING finger domain, C3HC4 (zinc finger)"/>
    <property type="match status" value="1"/>
</dbReference>
<keyword evidence="3" id="KW-0677">Repeat</keyword>
<evidence type="ECO:0000259" key="7">
    <source>
        <dbReference type="PROSITE" id="PS51873"/>
    </source>
</evidence>
<keyword evidence="4" id="KW-0863">Zinc-finger</keyword>